<dbReference type="Proteomes" id="UP001583172">
    <property type="component" value="Unassembled WGS sequence"/>
</dbReference>
<organism evidence="2 3">
    <name type="scientific">Humicola insolens</name>
    <name type="common">Soft-rot fungus</name>
    <dbReference type="NCBI Taxonomy" id="85995"/>
    <lineage>
        <taxon>Eukaryota</taxon>
        <taxon>Fungi</taxon>
        <taxon>Dikarya</taxon>
        <taxon>Ascomycota</taxon>
        <taxon>Pezizomycotina</taxon>
        <taxon>Sordariomycetes</taxon>
        <taxon>Sordariomycetidae</taxon>
        <taxon>Sordariales</taxon>
        <taxon>Chaetomiaceae</taxon>
        <taxon>Mycothermus</taxon>
    </lineage>
</organism>
<evidence type="ECO:0000313" key="2">
    <source>
        <dbReference type="EMBL" id="KAL1840123.1"/>
    </source>
</evidence>
<feature type="chain" id="PRO_5045641120" description="Invertebrate defensins family profile domain-containing protein" evidence="1">
    <location>
        <begin position="21"/>
        <end position="113"/>
    </location>
</feature>
<protein>
    <recommendedName>
        <fullName evidence="4">Invertebrate defensins family profile domain-containing protein</fullName>
    </recommendedName>
</protein>
<proteinExistence type="predicted"/>
<dbReference type="EMBL" id="JAZGSY010000126">
    <property type="protein sequence ID" value="KAL1840123.1"/>
    <property type="molecule type" value="Genomic_DNA"/>
</dbReference>
<reference evidence="2 3" key="1">
    <citation type="journal article" date="2024" name="Commun. Biol.">
        <title>Comparative genomic analysis of thermophilic fungi reveals convergent evolutionary adaptations and gene losses.</title>
        <authorList>
            <person name="Steindorff A.S."/>
            <person name="Aguilar-Pontes M.V."/>
            <person name="Robinson A.J."/>
            <person name="Andreopoulos B."/>
            <person name="LaButti K."/>
            <person name="Kuo A."/>
            <person name="Mondo S."/>
            <person name="Riley R."/>
            <person name="Otillar R."/>
            <person name="Haridas S."/>
            <person name="Lipzen A."/>
            <person name="Grimwood J."/>
            <person name="Schmutz J."/>
            <person name="Clum A."/>
            <person name="Reid I.D."/>
            <person name="Moisan M.C."/>
            <person name="Butler G."/>
            <person name="Nguyen T.T.M."/>
            <person name="Dewar K."/>
            <person name="Conant G."/>
            <person name="Drula E."/>
            <person name="Henrissat B."/>
            <person name="Hansel C."/>
            <person name="Singer S."/>
            <person name="Hutchinson M.I."/>
            <person name="de Vries R.P."/>
            <person name="Natvig D.O."/>
            <person name="Powell A.J."/>
            <person name="Tsang A."/>
            <person name="Grigoriev I.V."/>
        </authorList>
    </citation>
    <scope>NUCLEOTIDE SEQUENCE [LARGE SCALE GENOMIC DNA]</scope>
    <source>
        <strain evidence="2 3">CBS 620.91</strain>
    </source>
</reference>
<gene>
    <name evidence="2" type="ORF">VTJ49DRAFT_779</name>
</gene>
<sequence>MQAKFLLALFGSFAIASAAATPNPQAEVTDIVVIETSGPVGLPEVEARDVEARAADINWQATGGCKMDWADRCNAMCRGEASQRKYSCKQIKSKIWRQSCVFGWSVCDCTCVR</sequence>
<name>A0ABR3VFQ8_HUMIN</name>
<evidence type="ECO:0008006" key="4">
    <source>
        <dbReference type="Google" id="ProtNLM"/>
    </source>
</evidence>
<keyword evidence="3" id="KW-1185">Reference proteome</keyword>
<evidence type="ECO:0000256" key="1">
    <source>
        <dbReference type="SAM" id="SignalP"/>
    </source>
</evidence>
<accession>A0ABR3VFQ8</accession>
<evidence type="ECO:0000313" key="3">
    <source>
        <dbReference type="Proteomes" id="UP001583172"/>
    </source>
</evidence>
<comment type="caution">
    <text evidence="2">The sequence shown here is derived from an EMBL/GenBank/DDBJ whole genome shotgun (WGS) entry which is preliminary data.</text>
</comment>
<keyword evidence="1" id="KW-0732">Signal</keyword>
<feature type="signal peptide" evidence="1">
    <location>
        <begin position="1"/>
        <end position="20"/>
    </location>
</feature>